<sequence>MNRQPDSDGYHSGSSLALTPLAALDVSPRLPGSLIQSTGVIYGPGRTLNEIYSALGATAEKHANRAAHNLGLGPAAVAERIRISFGDGGQRELALNELLHTVPRKLEKECGKLVHYALHCS</sequence>
<evidence type="ECO:0000313" key="1">
    <source>
        <dbReference type="EMBL" id="KAJ7692694.1"/>
    </source>
</evidence>
<organism evidence="1 2">
    <name type="scientific">Mycena rosella</name>
    <name type="common">Pink bonnet</name>
    <name type="synonym">Agaricus rosellus</name>
    <dbReference type="NCBI Taxonomy" id="1033263"/>
    <lineage>
        <taxon>Eukaryota</taxon>
        <taxon>Fungi</taxon>
        <taxon>Dikarya</taxon>
        <taxon>Basidiomycota</taxon>
        <taxon>Agaricomycotina</taxon>
        <taxon>Agaricomycetes</taxon>
        <taxon>Agaricomycetidae</taxon>
        <taxon>Agaricales</taxon>
        <taxon>Marasmiineae</taxon>
        <taxon>Mycenaceae</taxon>
        <taxon>Mycena</taxon>
    </lineage>
</organism>
<accession>A0AAD7GKX3</accession>
<keyword evidence="2" id="KW-1185">Reference proteome</keyword>
<dbReference type="EMBL" id="JARKIE010000050">
    <property type="protein sequence ID" value="KAJ7692694.1"/>
    <property type="molecule type" value="Genomic_DNA"/>
</dbReference>
<comment type="caution">
    <text evidence="1">The sequence shown here is derived from an EMBL/GenBank/DDBJ whole genome shotgun (WGS) entry which is preliminary data.</text>
</comment>
<gene>
    <name evidence="1" type="ORF">B0H17DRAFT_533494</name>
</gene>
<evidence type="ECO:0000313" key="2">
    <source>
        <dbReference type="Proteomes" id="UP001221757"/>
    </source>
</evidence>
<proteinExistence type="predicted"/>
<name>A0AAD7GKX3_MYCRO</name>
<dbReference type="Proteomes" id="UP001221757">
    <property type="component" value="Unassembled WGS sequence"/>
</dbReference>
<protein>
    <submittedName>
        <fullName evidence="1">Uncharacterized protein</fullName>
    </submittedName>
</protein>
<reference evidence="1" key="1">
    <citation type="submission" date="2023-03" db="EMBL/GenBank/DDBJ databases">
        <title>Massive genome expansion in bonnet fungi (Mycena s.s.) driven by repeated elements and novel gene families across ecological guilds.</title>
        <authorList>
            <consortium name="Lawrence Berkeley National Laboratory"/>
            <person name="Harder C.B."/>
            <person name="Miyauchi S."/>
            <person name="Viragh M."/>
            <person name="Kuo A."/>
            <person name="Thoen E."/>
            <person name="Andreopoulos B."/>
            <person name="Lu D."/>
            <person name="Skrede I."/>
            <person name="Drula E."/>
            <person name="Henrissat B."/>
            <person name="Morin E."/>
            <person name="Kohler A."/>
            <person name="Barry K."/>
            <person name="LaButti K."/>
            <person name="Morin E."/>
            <person name="Salamov A."/>
            <person name="Lipzen A."/>
            <person name="Mereny Z."/>
            <person name="Hegedus B."/>
            <person name="Baldrian P."/>
            <person name="Stursova M."/>
            <person name="Weitz H."/>
            <person name="Taylor A."/>
            <person name="Grigoriev I.V."/>
            <person name="Nagy L.G."/>
            <person name="Martin F."/>
            <person name="Kauserud H."/>
        </authorList>
    </citation>
    <scope>NUCLEOTIDE SEQUENCE</scope>
    <source>
        <strain evidence="1">CBHHK067</strain>
    </source>
</reference>
<dbReference type="AlphaFoldDB" id="A0AAD7GKX3"/>